<dbReference type="Proteomes" id="UP000005940">
    <property type="component" value="Chromosome"/>
</dbReference>
<gene>
    <name evidence="2" type="ORF">STSU_000780</name>
</gene>
<accession>I2NBR4</accession>
<evidence type="ECO:0000313" key="2">
    <source>
        <dbReference type="EMBL" id="QKM65908.1"/>
    </source>
</evidence>
<evidence type="ECO:0000256" key="1">
    <source>
        <dbReference type="SAM" id="MobiDB-lite"/>
    </source>
</evidence>
<keyword evidence="3" id="KW-1185">Reference proteome</keyword>
<protein>
    <submittedName>
        <fullName evidence="2">Uncharacterized protein</fullName>
    </submittedName>
</protein>
<organism evidence="2 3">
    <name type="scientific">Streptomyces tsukubensis (strain DSM 42081 / NBRC 108919 / NRRL 18488 / 9993)</name>
    <dbReference type="NCBI Taxonomy" id="1114943"/>
    <lineage>
        <taxon>Bacteria</taxon>
        <taxon>Bacillati</taxon>
        <taxon>Actinomycetota</taxon>
        <taxon>Actinomycetes</taxon>
        <taxon>Kitasatosporales</taxon>
        <taxon>Streptomycetaceae</taxon>
        <taxon>Streptomyces</taxon>
    </lineage>
</organism>
<feature type="region of interest" description="Disordered" evidence="1">
    <location>
        <begin position="80"/>
        <end position="113"/>
    </location>
</feature>
<feature type="compositionally biased region" description="Low complexity" evidence="1">
    <location>
        <begin position="95"/>
        <end position="104"/>
    </location>
</feature>
<name>I2NBR4_STRT9</name>
<evidence type="ECO:0000313" key="3">
    <source>
        <dbReference type="Proteomes" id="UP000005940"/>
    </source>
</evidence>
<proteinExistence type="predicted"/>
<reference evidence="2 3" key="1">
    <citation type="journal article" date="2012" name="J. Bacteriol.">
        <title>Draft genome of Streptomyces tsukubaensis NRRL 18488, the producer of the clinically important immunosuppressant tacrolimus (FK506).</title>
        <authorList>
            <person name="Barreiro C."/>
            <person name="Prieto C."/>
            <person name="Sola-Landa A."/>
            <person name="Solera E."/>
            <person name="Martinez-Castro M."/>
            <person name="Perez-Redondo R."/>
            <person name="Garcia-Estrada C."/>
            <person name="Aparicio J.F."/>
            <person name="Fernandez-Martinez L.T."/>
            <person name="Santos-Aberturas J."/>
            <person name="Salehi-Najafabadi Z."/>
            <person name="Rodriguez-Garcia A."/>
            <person name="Tauch A."/>
            <person name="Martin J.F."/>
        </authorList>
    </citation>
    <scope>NUCLEOTIDE SEQUENCE [LARGE SCALE GENOMIC DNA]</scope>
    <source>
        <strain evidence="3">DSM 42081 / NBRC 108919 / NRRL 18488 / 9993</strain>
    </source>
</reference>
<dbReference type="EMBL" id="CP029159">
    <property type="protein sequence ID" value="QKM65908.1"/>
    <property type="molecule type" value="Genomic_DNA"/>
</dbReference>
<sequence length="113" mass="11428">MGHHFSLILDREVTEQETVALKEKSGASMSFATVALPTDAEVAVTRITFEDDVTATLAEAIEAGFEAVRAIPGISIPGLSVPAQPAADADDTADAADAGAGEVAAGEKTEAAS</sequence>
<dbReference type="AlphaFoldDB" id="I2NBR4"/>
<dbReference type="RefSeq" id="WP_006344673.1">
    <property type="nucleotide sequence ID" value="NZ_CP029159.1"/>
</dbReference>